<organism evidence="1 2">
    <name type="scientific">Lactobacillus colini</name>
    <dbReference type="NCBI Taxonomy" id="1819254"/>
    <lineage>
        <taxon>Bacteria</taxon>
        <taxon>Bacillati</taxon>
        <taxon>Bacillota</taxon>
        <taxon>Bacilli</taxon>
        <taxon>Lactobacillales</taxon>
        <taxon>Lactobacillaceae</taxon>
        <taxon>Lactobacillus</taxon>
    </lineage>
</organism>
<sequence>MYTLHWTSIQDILTRLISLNPDVDLIIHLKLDEVTYLQTPGRLKLSKLYLHNLELEYTKPSRDFKKYSKF</sequence>
<comment type="caution">
    <text evidence="1">The sequence shown here is derived from an EMBL/GenBank/DDBJ whole genome shotgun (WGS) entry which is preliminary data.</text>
</comment>
<proteinExistence type="predicted"/>
<name>A0ABS4MBV2_9LACO</name>
<dbReference type="EMBL" id="JAGGLU010000001">
    <property type="protein sequence ID" value="MBP2057160.1"/>
    <property type="molecule type" value="Genomic_DNA"/>
</dbReference>
<dbReference type="RefSeq" id="WP_209685728.1">
    <property type="nucleotide sequence ID" value="NZ_JAGGLU010000001.1"/>
</dbReference>
<keyword evidence="2" id="KW-1185">Reference proteome</keyword>
<protein>
    <submittedName>
        <fullName evidence="1">Uncharacterized protein</fullName>
    </submittedName>
</protein>
<gene>
    <name evidence="1" type="ORF">J2Z60_000322</name>
</gene>
<reference evidence="1 2" key="1">
    <citation type="submission" date="2021-03" db="EMBL/GenBank/DDBJ databases">
        <title>Genomic Encyclopedia of Type Strains, Phase IV (KMG-IV): sequencing the most valuable type-strain genomes for metagenomic binning, comparative biology and taxonomic classification.</title>
        <authorList>
            <person name="Goeker M."/>
        </authorList>
    </citation>
    <scope>NUCLEOTIDE SEQUENCE [LARGE SCALE GENOMIC DNA]</scope>
    <source>
        <strain evidence="1 2">DSM 101872</strain>
    </source>
</reference>
<evidence type="ECO:0000313" key="1">
    <source>
        <dbReference type="EMBL" id="MBP2057160.1"/>
    </source>
</evidence>
<accession>A0ABS4MBV2</accession>
<dbReference type="Proteomes" id="UP001519292">
    <property type="component" value="Unassembled WGS sequence"/>
</dbReference>
<evidence type="ECO:0000313" key="2">
    <source>
        <dbReference type="Proteomes" id="UP001519292"/>
    </source>
</evidence>